<name>A0A1G2H1A1_9BACT</name>
<keyword evidence="1" id="KW-0812">Transmembrane</keyword>
<dbReference type="Proteomes" id="UP000178996">
    <property type="component" value="Unassembled WGS sequence"/>
</dbReference>
<comment type="caution">
    <text evidence="2">The sequence shown here is derived from an EMBL/GenBank/DDBJ whole genome shotgun (WGS) entry which is preliminary data.</text>
</comment>
<protein>
    <submittedName>
        <fullName evidence="2">Uncharacterized protein</fullName>
    </submittedName>
</protein>
<dbReference type="AlphaFoldDB" id="A0A1G2H1A1"/>
<feature type="transmembrane region" description="Helical" evidence="1">
    <location>
        <begin position="36"/>
        <end position="53"/>
    </location>
</feature>
<sequence>MKKLFDKIKSVFRVFRALKNLWNSIKSGIALLKMPLAGWALVLVAAFVIYSVVTDYHALRKAIDYMQTAFSSPGAQVVAPPSIKTSITKDDPEWMSKYCREQSAALPPAPFTYIKKDTYEKAKGVPIPPLYVGSRMPKNEKGYRVDSLTCGMVYKYDDKEAFSSVGVAYKFDINTFNEFEQRADNIHTSIMDATWKKISPLGKEEAGRPFYSYDGYPLLFTRENPELGTVEYADMNFAIDYYVLFTVFEKPK</sequence>
<keyword evidence="1" id="KW-1133">Transmembrane helix</keyword>
<gene>
    <name evidence="2" type="ORF">A3G60_01875</name>
</gene>
<proteinExistence type="predicted"/>
<evidence type="ECO:0000313" key="3">
    <source>
        <dbReference type="Proteomes" id="UP000178996"/>
    </source>
</evidence>
<reference evidence="2 3" key="1">
    <citation type="journal article" date="2016" name="Nat. Commun.">
        <title>Thousands of microbial genomes shed light on interconnected biogeochemical processes in an aquifer system.</title>
        <authorList>
            <person name="Anantharaman K."/>
            <person name="Brown C.T."/>
            <person name="Hug L.A."/>
            <person name="Sharon I."/>
            <person name="Castelle C.J."/>
            <person name="Probst A.J."/>
            <person name="Thomas B.C."/>
            <person name="Singh A."/>
            <person name="Wilkins M.J."/>
            <person name="Karaoz U."/>
            <person name="Brodie E.L."/>
            <person name="Williams K.H."/>
            <person name="Hubbard S.S."/>
            <person name="Banfield J.F."/>
        </authorList>
    </citation>
    <scope>NUCLEOTIDE SEQUENCE [LARGE SCALE GENOMIC DNA]</scope>
</reference>
<evidence type="ECO:0000256" key="1">
    <source>
        <dbReference type="SAM" id="Phobius"/>
    </source>
</evidence>
<keyword evidence="1" id="KW-0472">Membrane</keyword>
<evidence type="ECO:0000313" key="2">
    <source>
        <dbReference type="EMBL" id="OGZ56237.1"/>
    </source>
</evidence>
<organism evidence="2 3">
    <name type="scientific">Candidatus Ryanbacteria bacterium RIFCSPLOWO2_12_FULL_47_9c</name>
    <dbReference type="NCBI Taxonomy" id="1802131"/>
    <lineage>
        <taxon>Bacteria</taxon>
        <taxon>Candidatus Ryaniibacteriota</taxon>
    </lineage>
</organism>
<dbReference type="EMBL" id="MHOB01000056">
    <property type="protein sequence ID" value="OGZ56237.1"/>
    <property type="molecule type" value="Genomic_DNA"/>
</dbReference>
<accession>A0A1G2H1A1</accession>